<feature type="region of interest" description="Disordered" evidence="3">
    <location>
        <begin position="477"/>
        <end position="588"/>
    </location>
</feature>
<evidence type="ECO:0000256" key="3">
    <source>
        <dbReference type="SAM" id="MobiDB-lite"/>
    </source>
</evidence>
<feature type="domain" description="SH3" evidence="4">
    <location>
        <begin position="392"/>
        <end position="453"/>
    </location>
</feature>
<evidence type="ECO:0000313" key="6">
    <source>
        <dbReference type="Proteomes" id="UP000694865"/>
    </source>
</evidence>
<dbReference type="Proteomes" id="UP000694865">
    <property type="component" value="Unplaced"/>
</dbReference>
<keyword evidence="1 2" id="KW-0728">SH3 domain</keyword>
<dbReference type="Gene3D" id="1.20.1270.60">
    <property type="entry name" value="Arfaptin homology (AH) domain/BAR domain"/>
    <property type="match status" value="1"/>
</dbReference>
<dbReference type="PROSITE" id="PS50002">
    <property type="entry name" value="SH3"/>
    <property type="match status" value="1"/>
</dbReference>
<dbReference type="PROSITE" id="PS51338">
    <property type="entry name" value="IMD"/>
    <property type="match status" value="1"/>
</dbReference>
<dbReference type="SMART" id="SM00326">
    <property type="entry name" value="SH3"/>
    <property type="match status" value="1"/>
</dbReference>
<dbReference type="Gene3D" id="2.30.30.40">
    <property type="entry name" value="SH3 Domains"/>
    <property type="match status" value="1"/>
</dbReference>
<dbReference type="InterPro" id="IPR013606">
    <property type="entry name" value="I-BAR_dom"/>
</dbReference>
<sequence length="588" mass="66661">MPTSEEISRLTEGVYRHTTENLNPAIRHMIAMGRSYEKALVGVSLAARSYFESIVKLGELASETKASRQLGEVMLQIAATLRDIETQRELAVHSFHKELLIPLESTVDQLHKDISNKQKNYLQNNKVKSESVEKARNEYKKVQKKSQKNVAKYTDKERKCEYDYLQKQQDLDEYRVQGLKDAWKEERRRYCFLILRQCEVMKSSTVYHGNAHSLYRHRIPDWNSACDKPNQMPPECDNVLQMFRQGIAADGNDTRVMEVEVPRRQHYGRNIAMYGSDSVFNQGDSPQINEELDEPLTVDIGPGPVMPYPSATLPNPKKQNKQSPAMRQHTPQTYSVFGKYSSIFSKRIRVPGRRHSSNESTLRHHKHSIMEGNGVSGHVRNRSDGTTDILLAGGNQVCALYTHTASGKNQLSFSEGDVITVIGEKKNGWQFGQNMNSNKVGWFPIAYTESNIPGLQRGNVQDLPEMKQRYRSEGNLLELDGSFPMPDYNRDPRQSVPPPPPPPNDYSGGLLKTADQPTHHHHQQLFGESQTPNRHQNGSIVPPSSQERRFSQLPSSNDATSDVPSQSNPFAQVKLRRTITNDRSAPAI</sequence>
<accession>A0ABM0MMS5</accession>
<dbReference type="CDD" id="cd11779">
    <property type="entry name" value="SH3_Irsp53_BAIAP2L"/>
    <property type="match status" value="1"/>
</dbReference>
<feature type="domain" description="IMD" evidence="5">
    <location>
        <begin position="1"/>
        <end position="246"/>
    </location>
</feature>
<reference evidence="7" key="1">
    <citation type="submission" date="2025-08" db="UniProtKB">
        <authorList>
            <consortium name="RefSeq"/>
        </authorList>
    </citation>
    <scope>IDENTIFICATION</scope>
    <source>
        <tissue evidence="7">Testes</tissue>
    </source>
</reference>
<dbReference type="InterPro" id="IPR001452">
    <property type="entry name" value="SH3_domain"/>
</dbReference>
<protein>
    <submittedName>
        <fullName evidence="7">Brain-specific angiogenesis inhibitor 1-associated protein 2-like</fullName>
    </submittedName>
</protein>
<feature type="compositionally biased region" description="Pro residues" evidence="3">
    <location>
        <begin position="495"/>
        <end position="504"/>
    </location>
</feature>
<proteinExistence type="predicted"/>
<evidence type="ECO:0000256" key="1">
    <source>
        <dbReference type="ARBA" id="ARBA00022443"/>
    </source>
</evidence>
<keyword evidence="6" id="KW-1185">Reference proteome</keyword>
<gene>
    <name evidence="7" type="primary">LOC100369533</name>
</gene>
<dbReference type="InterPro" id="IPR036028">
    <property type="entry name" value="SH3-like_dom_sf"/>
</dbReference>
<organism evidence="6 7">
    <name type="scientific">Saccoglossus kowalevskii</name>
    <name type="common">Acorn worm</name>
    <dbReference type="NCBI Taxonomy" id="10224"/>
    <lineage>
        <taxon>Eukaryota</taxon>
        <taxon>Metazoa</taxon>
        <taxon>Hemichordata</taxon>
        <taxon>Enteropneusta</taxon>
        <taxon>Harrimaniidae</taxon>
        <taxon>Saccoglossus</taxon>
    </lineage>
</organism>
<dbReference type="SUPFAM" id="SSF50044">
    <property type="entry name" value="SH3-domain"/>
    <property type="match status" value="1"/>
</dbReference>
<dbReference type="Pfam" id="PF00018">
    <property type="entry name" value="SH3_1"/>
    <property type="match status" value="1"/>
</dbReference>
<feature type="compositionally biased region" description="Polar residues" evidence="3">
    <location>
        <begin position="526"/>
        <end position="545"/>
    </location>
</feature>
<dbReference type="PANTHER" id="PTHR14206">
    <property type="entry name" value="BRAIN-SPECIFIC ANGIOGENESIS INHIBITOR 1-ASSOCIATED PROTEIN 2"/>
    <property type="match status" value="1"/>
</dbReference>
<dbReference type="InterPro" id="IPR027681">
    <property type="entry name" value="IRSp53/IRTKS/Pinkbar"/>
</dbReference>
<dbReference type="PANTHER" id="PTHR14206:SF7">
    <property type="entry name" value="INSULIN RECEPTOR SUBSTRATE 53 KDA, ISOFORM A"/>
    <property type="match status" value="1"/>
</dbReference>
<evidence type="ECO:0000313" key="7">
    <source>
        <dbReference type="RefSeq" id="XP_006821316.1"/>
    </source>
</evidence>
<evidence type="ECO:0000256" key="2">
    <source>
        <dbReference type="PROSITE-ProRule" id="PRU00192"/>
    </source>
</evidence>
<feature type="compositionally biased region" description="Polar residues" evidence="3">
    <location>
        <begin position="552"/>
        <end position="570"/>
    </location>
</feature>
<dbReference type="RefSeq" id="XP_006821316.1">
    <property type="nucleotide sequence ID" value="XM_006821253.1"/>
</dbReference>
<dbReference type="CDD" id="cd07605">
    <property type="entry name" value="I-BAR_IMD"/>
    <property type="match status" value="1"/>
</dbReference>
<dbReference type="GeneID" id="100369533"/>
<dbReference type="InterPro" id="IPR027267">
    <property type="entry name" value="AH/BAR_dom_sf"/>
</dbReference>
<dbReference type="SUPFAM" id="SSF103657">
    <property type="entry name" value="BAR/IMD domain-like"/>
    <property type="match status" value="1"/>
</dbReference>
<evidence type="ECO:0000259" key="5">
    <source>
        <dbReference type="PROSITE" id="PS51338"/>
    </source>
</evidence>
<evidence type="ECO:0000259" key="4">
    <source>
        <dbReference type="PROSITE" id="PS50002"/>
    </source>
</evidence>
<dbReference type="Pfam" id="PF08397">
    <property type="entry name" value="IMD"/>
    <property type="match status" value="1"/>
</dbReference>
<name>A0ABM0MMS5_SACKO</name>